<dbReference type="EMBL" id="CP039355">
    <property type="protein sequence ID" value="QCE14080.1"/>
    <property type="molecule type" value="Genomic_DNA"/>
</dbReference>
<dbReference type="Proteomes" id="UP000501690">
    <property type="component" value="Linkage Group LG11"/>
</dbReference>
<evidence type="ECO:0000313" key="2">
    <source>
        <dbReference type="EMBL" id="QCE14080.1"/>
    </source>
</evidence>
<organism evidence="2 3">
    <name type="scientific">Vigna unguiculata</name>
    <name type="common">Cowpea</name>
    <dbReference type="NCBI Taxonomy" id="3917"/>
    <lineage>
        <taxon>Eukaryota</taxon>
        <taxon>Viridiplantae</taxon>
        <taxon>Streptophyta</taxon>
        <taxon>Embryophyta</taxon>
        <taxon>Tracheophyta</taxon>
        <taxon>Spermatophyta</taxon>
        <taxon>Magnoliopsida</taxon>
        <taxon>eudicotyledons</taxon>
        <taxon>Gunneridae</taxon>
        <taxon>Pentapetalae</taxon>
        <taxon>rosids</taxon>
        <taxon>fabids</taxon>
        <taxon>Fabales</taxon>
        <taxon>Fabaceae</taxon>
        <taxon>Papilionoideae</taxon>
        <taxon>50 kb inversion clade</taxon>
        <taxon>NPAAA clade</taxon>
        <taxon>indigoferoid/millettioid clade</taxon>
        <taxon>Phaseoleae</taxon>
        <taxon>Vigna</taxon>
    </lineage>
</organism>
<reference evidence="2 3" key="1">
    <citation type="submission" date="2019-04" db="EMBL/GenBank/DDBJ databases">
        <title>An improved genome assembly and genetic linkage map for asparagus bean, Vigna unguiculata ssp. sesquipedialis.</title>
        <authorList>
            <person name="Xia Q."/>
            <person name="Zhang R."/>
            <person name="Dong Y."/>
        </authorList>
    </citation>
    <scope>NUCLEOTIDE SEQUENCE [LARGE SCALE GENOMIC DNA]</scope>
    <source>
        <tissue evidence="2">Leaf</tissue>
    </source>
</reference>
<name>A0A4D6NJX0_VIGUN</name>
<protein>
    <submittedName>
        <fullName evidence="2">Uncharacterized protein</fullName>
    </submittedName>
</protein>
<dbReference type="AlphaFoldDB" id="A0A4D6NJX0"/>
<evidence type="ECO:0000256" key="1">
    <source>
        <dbReference type="SAM" id="MobiDB-lite"/>
    </source>
</evidence>
<sequence length="62" mass="6785">MILCELVTLNRNQEMEVQRTSGCSEPAAAATQRRQRPSGGNNPAATTTQRRQRTNEPATVEG</sequence>
<keyword evidence="3" id="KW-1185">Reference proteome</keyword>
<proteinExistence type="predicted"/>
<accession>A0A4D6NJX0</accession>
<gene>
    <name evidence="2" type="ORF">DEO72_LG11g1078</name>
</gene>
<feature type="region of interest" description="Disordered" evidence="1">
    <location>
        <begin position="10"/>
        <end position="62"/>
    </location>
</feature>
<evidence type="ECO:0000313" key="3">
    <source>
        <dbReference type="Proteomes" id="UP000501690"/>
    </source>
</evidence>